<feature type="compositionally biased region" description="Polar residues" evidence="1">
    <location>
        <begin position="11"/>
        <end position="21"/>
    </location>
</feature>
<name>A0A699GPH5_TANCI</name>
<dbReference type="PANTHER" id="PTHR10492:SF57">
    <property type="entry name" value="ATP-DEPENDENT DNA HELICASE"/>
    <property type="match status" value="1"/>
</dbReference>
<protein>
    <submittedName>
        <fullName evidence="2">Uncharacterized protein</fullName>
    </submittedName>
</protein>
<accession>A0A699GPH5</accession>
<gene>
    <name evidence="2" type="ORF">Tci_140252</name>
</gene>
<comment type="caution">
    <text evidence="2">The sequence shown here is derived from an EMBL/GenBank/DDBJ whole genome shotgun (WGS) entry which is preliminary data.</text>
</comment>
<feature type="region of interest" description="Disordered" evidence="1">
    <location>
        <begin position="1"/>
        <end position="21"/>
    </location>
</feature>
<reference evidence="2" key="1">
    <citation type="journal article" date="2019" name="Sci. Rep.">
        <title>Draft genome of Tanacetum cinerariifolium, the natural source of mosquito coil.</title>
        <authorList>
            <person name="Yamashiro T."/>
            <person name="Shiraishi A."/>
            <person name="Satake H."/>
            <person name="Nakayama K."/>
        </authorList>
    </citation>
    <scope>NUCLEOTIDE SEQUENCE</scope>
</reference>
<evidence type="ECO:0000256" key="1">
    <source>
        <dbReference type="SAM" id="MobiDB-lite"/>
    </source>
</evidence>
<sequence length="544" mass="62544">MSSKPEKFQLVGQTSKAMSSHSAKSQPELFLNELELGVTDFIPNKDEFRIMKNADFMLEFDSAITVHRVHTVYEGFVRYPFQLVDIDNIEPINNKFWINAVGYVTNVGRMTQQKTGSRSLDFYLATSRFLKLLIDRLYLSSTSSTLIRDDAKIPAVKQLKTDNKYRLELQVSNETAQVVVVMFDDTAKKVNTDEHLELPQPLANIIGIGHILELKSHTYYEYQNFESFMCWKIVVAEDVKETSNSPTVEPVIVGLDVLPKEPTLKSLVKSPSIATPSKPAEATKKEVEDSDAEESFAVESHPTGENAGCSSDMCKRRRQDGKVQSYCGLRLTDMAIPITGASSLPGRARSNLNTTTVPPSNYPLPQPDTRTLGERYYLRMLLNVLRGLKSFEELMTDYKRVYSIFKETWFTYGLLNDDREWTRAISETSLRVLASQLRDLFVTILLFCDVNRPLKLWEENWEDLSEDIMYRKEQIQNYYLIEIQELLNKNRRSLADFPDIPHPNPKLLTYLENCLIREALAYDINKSKIEHQKLHSLLNPEHRR</sequence>
<dbReference type="AlphaFoldDB" id="A0A699GPH5"/>
<proteinExistence type="predicted"/>
<dbReference type="PANTHER" id="PTHR10492">
    <property type="match status" value="1"/>
</dbReference>
<dbReference type="EMBL" id="BKCJ010030912">
    <property type="protein sequence ID" value="GEV68275.1"/>
    <property type="molecule type" value="Genomic_DNA"/>
</dbReference>
<organism evidence="2">
    <name type="scientific">Tanacetum cinerariifolium</name>
    <name type="common">Dalmatian daisy</name>
    <name type="synonym">Chrysanthemum cinerariifolium</name>
    <dbReference type="NCBI Taxonomy" id="118510"/>
    <lineage>
        <taxon>Eukaryota</taxon>
        <taxon>Viridiplantae</taxon>
        <taxon>Streptophyta</taxon>
        <taxon>Embryophyta</taxon>
        <taxon>Tracheophyta</taxon>
        <taxon>Spermatophyta</taxon>
        <taxon>Magnoliopsida</taxon>
        <taxon>eudicotyledons</taxon>
        <taxon>Gunneridae</taxon>
        <taxon>Pentapetalae</taxon>
        <taxon>asterids</taxon>
        <taxon>campanulids</taxon>
        <taxon>Asterales</taxon>
        <taxon>Asteraceae</taxon>
        <taxon>Asteroideae</taxon>
        <taxon>Anthemideae</taxon>
        <taxon>Anthemidinae</taxon>
        <taxon>Tanacetum</taxon>
    </lineage>
</organism>
<evidence type="ECO:0000313" key="2">
    <source>
        <dbReference type="EMBL" id="GEV68275.1"/>
    </source>
</evidence>
<feature type="region of interest" description="Disordered" evidence="1">
    <location>
        <begin position="269"/>
        <end position="313"/>
    </location>
</feature>